<reference evidence="2 3" key="1">
    <citation type="submission" date="2020-08" db="EMBL/GenBank/DDBJ databases">
        <title>Functional genomics of gut bacteria from endangered species of beetles.</title>
        <authorList>
            <person name="Carlos-Shanley C."/>
        </authorList>
    </citation>
    <scope>NUCLEOTIDE SEQUENCE [LARGE SCALE GENOMIC DNA]</scope>
    <source>
        <strain evidence="2 3">S00239</strain>
    </source>
</reference>
<protein>
    <submittedName>
        <fullName evidence="2">5-deoxy-glucuronate isomerase</fullName>
        <ecNumber evidence="2">5.3.1.30</ecNumber>
    </submittedName>
</protein>
<dbReference type="RefSeq" id="WP_184299116.1">
    <property type="nucleotide sequence ID" value="NZ_JACHLP010000004.1"/>
</dbReference>
<proteinExistence type="predicted"/>
<dbReference type="EC" id="5.3.1.30" evidence="2"/>
<organism evidence="2 3">
    <name type="scientific">Roseateles oligotrophus</name>
    <dbReference type="NCBI Taxonomy" id="1769250"/>
    <lineage>
        <taxon>Bacteria</taxon>
        <taxon>Pseudomonadati</taxon>
        <taxon>Pseudomonadota</taxon>
        <taxon>Betaproteobacteria</taxon>
        <taxon>Burkholderiales</taxon>
        <taxon>Sphaerotilaceae</taxon>
        <taxon>Roseateles</taxon>
    </lineage>
</organism>
<dbReference type="InterPro" id="IPR021120">
    <property type="entry name" value="KduI/IolB_isomerase"/>
</dbReference>
<name>A0A840L6I9_9BURK</name>
<dbReference type="GO" id="GO:0008880">
    <property type="term" value="F:glucuronate isomerase activity"/>
    <property type="evidence" value="ECO:0007669"/>
    <property type="project" value="InterPro"/>
</dbReference>
<dbReference type="PANTHER" id="PTHR39193:SF1">
    <property type="entry name" value="5-DEOXY-GLUCURONATE ISOMERASE"/>
    <property type="match status" value="1"/>
</dbReference>
<evidence type="ECO:0000313" key="3">
    <source>
        <dbReference type="Proteomes" id="UP000562027"/>
    </source>
</evidence>
<evidence type="ECO:0000256" key="1">
    <source>
        <dbReference type="ARBA" id="ARBA00023235"/>
    </source>
</evidence>
<dbReference type="GO" id="GO:0019310">
    <property type="term" value="P:inositol catabolic process"/>
    <property type="evidence" value="ECO:0007669"/>
    <property type="project" value="InterPro"/>
</dbReference>
<evidence type="ECO:0000313" key="2">
    <source>
        <dbReference type="EMBL" id="MBB4843646.1"/>
    </source>
</evidence>
<gene>
    <name evidence="2" type="ORF">HNP55_002169</name>
</gene>
<sequence length="267" mass="29427">MSEHFHTIPSTPGHHPLQGLSCQLLGFEKLVLLPGHVHEGRCVAERETLLVVLSGTATVQVGEQRFERVGGRANVFAGKPHSVYLPRGARYQLEAGTRFEAALVSTPSNLDVPAYEIRPDAVRTGSWGALNYTRHFREILTLPDGQPAASLIVGETLTPSGNWSTYPPHKHEREEGGEVFHEEIYYFRVASPEGFGLARHFSPERGFDTTHTVRDDSLLSIPYGYHTYAAAPGAQSYYLWALAGNGRRQGVALLPELAWTQKLVGMA</sequence>
<keyword evidence="3" id="KW-1185">Reference proteome</keyword>
<dbReference type="InterPro" id="IPR014710">
    <property type="entry name" value="RmlC-like_jellyroll"/>
</dbReference>
<dbReference type="GO" id="GO:0102482">
    <property type="term" value="F:5-deoxy-D-glucuronate isomerase activity"/>
    <property type="evidence" value="ECO:0007669"/>
    <property type="project" value="UniProtKB-EC"/>
</dbReference>
<dbReference type="PIRSF" id="PIRSF036628">
    <property type="entry name" value="IolB"/>
    <property type="match status" value="1"/>
</dbReference>
<comment type="caution">
    <text evidence="2">The sequence shown here is derived from an EMBL/GenBank/DDBJ whole genome shotgun (WGS) entry which is preliminary data.</text>
</comment>
<dbReference type="EMBL" id="JACHLP010000004">
    <property type="protein sequence ID" value="MBB4843646.1"/>
    <property type="molecule type" value="Genomic_DNA"/>
</dbReference>
<accession>A0A840L6I9</accession>
<dbReference type="Gene3D" id="2.60.120.10">
    <property type="entry name" value="Jelly Rolls"/>
    <property type="match status" value="2"/>
</dbReference>
<dbReference type="InterPro" id="IPR011051">
    <property type="entry name" value="RmlC_Cupin_sf"/>
</dbReference>
<dbReference type="AlphaFoldDB" id="A0A840L6I9"/>
<dbReference type="InterPro" id="IPR024203">
    <property type="entry name" value="Deoxy-glucuronate_isom_IolB"/>
</dbReference>
<dbReference type="Proteomes" id="UP000562027">
    <property type="component" value="Unassembled WGS sequence"/>
</dbReference>
<dbReference type="SUPFAM" id="SSF51182">
    <property type="entry name" value="RmlC-like cupins"/>
    <property type="match status" value="1"/>
</dbReference>
<dbReference type="PANTHER" id="PTHR39193">
    <property type="entry name" value="5-DEOXY-GLUCURONATE ISOMERASE"/>
    <property type="match status" value="1"/>
</dbReference>
<dbReference type="Pfam" id="PF04962">
    <property type="entry name" value="KduI"/>
    <property type="match status" value="1"/>
</dbReference>
<keyword evidence="1 2" id="KW-0413">Isomerase</keyword>